<dbReference type="InterPro" id="IPR006135">
    <property type="entry name" value="T3SS_substrate_exporter"/>
</dbReference>
<keyword evidence="2" id="KW-0812">Transmembrane</keyword>
<evidence type="ECO:0000313" key="3">
    <source>
        <dbReference type="EMBL" id="GMA27826.1"/>
    </source>
</evidence>
<keyword evidence="3" id="KW-0969">Cilium</keyword>
<reference evidence="3 4" key="1">
    <citation type="journal article" date="2014" name="Int. J. Syst. Evol. Microbiol.">
        <title>Complete genome sequence of Corynebacterium casei LMG S-19264T (=DSM 44701T), isolated from a smear-ripened cheese.</title>
        <authorList>
            <consortium name="US DOE Joint Genome Institute (JGI-PGF)"/>
            <person name="Walter F."/>
            <person name="Albersmeier A."/>
            <person name="Kalinowski J."/>
            <person name="Ruckert C."/>
        </authorList>
    </citation>
    <scope>NUCLEOTIDE SEQUENCE [LARGE SCALE GENOMIC DNA]</scope>
    <source>
        <strain evidence="3 4">NBRC 112289</strain>
    </source>
</reference>
<feature type="region of interest" description="Disordered" evidence="1">
    <location>
        <begin position="1"/>
        <end position="24"/>
    </location>
</feature>
<dbReference type="Proteomes" id="UP001157160">
    <property type="component" value="Unassembled WGS sequence"/>
</dbReference>
<keyword evidence="3" id="KW-0966">Cell projection</keyword>
<gene>
    <name evidence="3" type="primary">flhB</name>
    <name evidence="3" type="ORF">GCM10025874_10790</name>
</gene>
<dbReference type="RefSeq" id="WP_284230744.1">
    <property type="nucleotide sequence ID" value="NZ_BSUL01000001.1"/>
</dbReference>
<keyword evidence="3" id="KW-0282">Flagellum</keyword>
<keyword evidence="2" id="KW-1133">Transmembrane helix</keyword>
<dbReference type="PANTHER" id="PTHR30531">
    <property type="entry name" value="FLAGELLAR BIOSYNTHETIC PROTEIN FLHB"/>
    <property type="match status" value="1"/>
</dbReference>
<dbReference type="PRINTS" id="PR00950">
    <property type="entry name" value="TYPE3IMSPROT"/>
</dbReference>
<feature type="transmembrane region" description="Helical" evidence="2">
    <location>
        <begin position="144"/>
        <end position="167"/>
    </location>
</feature>
<name>A0AA37XAY6_9MICO</name>
<dbReference type="SUPFAM" id="SSF160544">
    <property type="entry name" value="EscU C-terminal domain-like"/>
    <property type="match status" value="1"/>
</dbReference>
<organism evidence="3 4">
    <name type="scientific">Arenivirga flava</name>
    <dbReference type="NCBI Taxonomy" id="1930060"/>
    <lineage>
        <taxon>Bacteria</taxon>
        <taxon>Bacillati</taxon>
        <taxon>Actinomycetota</taxon>
        <taxon>Actinomycetes</taxon>
        <taxon>Micrococcales</taxon>
        <taxon>Microbacteriaceae</taxon>
        <taxon>Arenivirga</taxon>
    </lineage>
</organism>
<feature type="transmembrane region" description="Helical" evidence="2">
    <location>
        <begin position="32"/>
        <end position="53"/>
    </location>
</feature>
<dbReference type="InterPro" id="IPR029025">
    <property type="entry name" value="T3SS_substrate_exporter_C"/>
</dbReference>
<keyword evidence="2" id="KW-0472">Membrane</keyword>
<evidence type="ECO:0000256" key="1">
    <source>
        <dbReference type="SAM" id="MobiDB-lite"/>
    </source>
</evidence>
<protein>
    <submittedName>
        <fullName evidence="3">Flagellar biosynthesis protein FlhB</fullName>
    </submittedName>
</protein>
<evidence type="ECO:0000313" key="4">
    <source>
        <dbReference type="Proteomes" id="UP001157160"/>
    </source>
</evidence>
<dbReference type="AlphaFoldDB" id="A0AA37XAY6"/>
<evidence type="ECO:0000256" key="2">
    <source>
        <dbReference type="SAM" id="Phobius"/>
    </source>
</evidence>
<accession>A0AA37XAY6</accession>
<dbReference type="EMBL" id="BSUL01000001">
    <property type="protein sequence ID" value="GMA27826.1"/>
    <property type="molecule type" value="Genomic_DNA"/>
</dbReference>
<dbReference type="GO" id="GO:0005886">
    <property type="term" value="C:plasma membrane"/>
    <property type="evidence" value="ECO:0007669"/>
    <property type="project" value="TreeGrafter"/>
</dbReference>
<sequence length="365" mass="38525">MSDSSEERTELATDKRMREVRREGKLSRSQDLSAWIGIGAVGAMLPAVVQQAADGGTDQLLNVPRIIAQPDPRVALEMLGEGLGTVLGLIAPVLAVVAIVAVAAAFVQGGIHLKQFKGRFDQFNLVNGVKRTFGAQALWEGVKALLKTAVVGGVLAIVVTGLLPTLAASASLPLSAVMGVASGGVVALLQAGVLAGLALAVFDMLVIARRNRKHTRMTKKEVRDESKNSEGDPLIKSQRRARQLAMSRNRMIASVADADVVVVNPTHYAVALRYEPGKSAPRVVAKGVDEIARRIREKAEESGVPMVREVALTRGLHAACDVGQEIPAELYTAVARLLAFVMALQRRGGASGIQTMTPVLTGGDA</sequence>
<dbReference type="Gene3D" id="3.40.1690.10">
    <property type="entry name" value="secretion proteins EscU"/>
    <property type="match status" value="1"/>
</dbReference>
<keyword evidence="4" id="KW-1185">Reference proteome</keyword>
<dbReference type="GO" id="GO:0009306">
    <property type="term" value="P:protein secretion"/>
    <property type="evidence" value="ECO:0007669"/>
    <property type="project" value="InterPro"/>
</dbReference>
<feature type="transmembrane region" description="Helical" evidence="2">
    <location>
        <begin position="86"/>
        <end position="107"/>
    </location>
</feature>
<feature type="transmembrane region" description="Helical" evidence="2">
    <location>
        <begin position="187"/>
        <end position="208"/>
    </location>
</feature>
<comment type="caution">
    <text evidence="3">The sequence shown here is derived from an EMBL/GenBank/DDBJ whole genome shotgun (WGS) entry which is preliminary data.</text>
</comment>
<dbReference type="Gene3D" id="6.10.250.2080">
    <property type="match status" value="1"/>
</dbReference>
<proteinExistence type="predicted"/>
<dbReference type="PANTHER" id="PTHR30531:SF12">
    <property type="entry name" value="FLAGELLAR BIOSYNTHETIC PROTEIN FLHB"/>
    <property type="match status" value="1"/>
</dbReference>
<dbReference type="Pfam" id="PF01312">
    <property type="entry name" value="Bac_export_2"/>
    <property type="match status" value="1"/>
</dbReference>